<evidence type="ECO:0000259" key="8">
    <source>
        <dbReference type="Pfam" id="PF04101"/>
    </source>
</evidence>
<dbReference type="KEGG" id="pti:PHATR_43938"/>
<evidence type="ECO:0000259" key="9">
    <source>
        <dbReference type="Pfam" id="PF06925"/>
    </source>
</evidence>
<dbReference type="SUPFAM" id="SSF53756">
    <property type="entry name" value="UDP-Glycosyltransferase/glycogen phosphorylase"/>
    <property type="match status" value="1"/>
</dbReference>
<evidence type="ECO:0000256" key="4">
    <source>
        <dbReference type="ARBA" id="ARBA00022679"/>
    </source>
</evidence>
<dbReference type="Proteomes" id="UP000000759">
    <property type="component" value="Chromosome 3"/>
</dbReference>
<comment type="similarity">
    <text evidence="1">Belongs to the glycosyltransferase 28 family.</text>
</comment>
<dbReference type="Pfam" id="PF06925">
    <property type="entry name" value="MGDG_synth"/>
    <property type="match status" value="1"/>
</dbReference>
<evidence type="ECO:0000256" key="3">
    <source>
        <dbReference type="ARBA" id="ARBA00022676"/>
    </source>
</evidence>
<dbReference type="AlphaFoldDB" id="B5Y4U3"/>
<comment type="subcellular location">
    <subcellularLocation>
        <location evidence="5">Plastid</location>
        <location evidence="5">Chloroplast membrane</location>
    </subcellularLocation>
</comment>
<reference evidence="10 11" key="1">
    <citation type="journal article" date="2008" name="Nature">
        <title>The Phaeodactylum genome reveals the evolutionary history of diatom genomes.</title>
        <authorList>
            <person name="Bowler C."/>
            <person name="Allen A.E."/>
            <person name="Badger J.H."/>
            <person name="Grimwood J."/>
            <person name="Jabbari K."/>
            <person name="Kuo A."/>
            <person name="Maheswari U."/>
            <person name="Martens C."/>
            <person name="Maumus F."/>
            <person name="Otillar R.P."/>
            <person name="Rayko E."/>
            <person name="Salamov A."/>
            <person name="Vandepoele K."/>
            <person name="Beszteri B."/>
            <person name="Gruber A."/>
            <person name="Heijde M."/>
            <person name="Katinka M."/>
            <person name="Mock T."/>
            <person name="Valentin K."/>
            <person name="Verret F."/>
            <person name="Berges J.A."/>
            <person name="Brownlee C."/>
            <person name="Cadoret J.P."/>
            <person name="Chiovitti A."/>
            <person name="Choi C.J."/>
            <person name="Coesel S."/>
            <person name="De Martino A."/>
            <person name="Detter J.C."/>
            <person name="Durkin C."/>
            <person name="Falciatore A."/>
            <person name="Fournet J."/>
            <person name="Haruta M."/>
            <person name="Huysman M.J."/>
            <person name="Jenkins B.D."/>
            <person name="Jiroutova K."/>
            <person name="Jorgensen R.E."/>
            <person name="Joubert Y."/>
            <person name="Kaplan A."/>
            <person name="Kroger N."/>
            <person name="Kroth P.G."/>
            <person name="La Roche J."/>
            <person name="Lindquist E."/>
            <person name="Lommer M."/>
            <person name="Martin-Jezequel V."/>
            <person name="Lopez P.J."/>
            <person name="Lucas S."/>
            <person name="Mangogna M."/>
            <person name="McGinnis K."/>
            <person name="Medlin L.K."/>
            <person name="Montsant A."/>
            <person name="Oudot-Le Secq M.P."/>
            <person name="Napoli C."/>
            <person name="Obornik M."/>
            <person name="Parker M.S."/>
            <person name="Petit J.L."/>
            <person name="Porcel B.M."/>
            <person name="Poulsen N."/>
            <person name="Robison M."/>
            <person name="Rychlewski L."/>
            <person name="Rynearson T.A."/>
            <person name="Schmutz J."/>
            <person name="Shapiro H."/>
            <person name="Siaut M."/>
            <person name="Stanley M."/>
            <person name="Sussman M.R."/>
            <person name="Taylor A.R."/>
            <person name="Vardi A."/>
            <person name="von Dassow P."/>
            <person name="Vyverman W."/>
            <person name="Willis A."/>
            <person name="Wyrwicz L.S."/>
            <person name="Rokhsar D.S."/>
            <person name="Weissenbach J."/>
            <person name="Armbrust E.V."/>
            <person name="Green B.R."/>
            <person name="Van de Peer Y."/>
            <person name="Grigoriev I.V."/>
        </authorList>
    </citation>
    <scope>NUCLEOTIDE SEQUENCE [LARGE SCALE GENOMIC DNA]</scope>
    <source>
        <strain evidence="10 11">CCAP 1055/1</strain>
    </source>
</reference>
<keyword evidence="7" id="KW-0472">Membrane</keyword>
<protein>
    <recommendedName>
        <fullName evidence="2">monogalactosyldiacylglycerol synthase</fullName>
        <ecNumber evidence="2">2.4.1.46</ecNumber>
    </recommendedName>
</protein>
<dbReference type="Pfam" id="PF04101">
    <property type="entry name" value="Glyco_tran_28_C"/>
    <property type="match status" value="1"/>
</dbReference>
<dbReference type="HOGENOM" id="CLU_028367_3_1_1"/>
<proteinExistence type="inferred from homology"/>
<dbReference type="OrthoDB" id="200404at2759"/>
<dbReference type="PANTHER" id="PTHR43025:SF3">
    <property type="entry name" value="MONOGALACTOSYLDIACYLGLYCEROL SYNTHASE 1, CHLOROPLASTIC"/>
    <property type="match status" value="1"/>
</dbReference>
<dbReference type="PaxDb" id="2850-Phatr54168"/>
<dbReference type="STRING" id="556484.B5Y4U3"/>
<dbReference type="GO" id="GO:0031969">
    <property type="term" value="C:chloroplast membrane"/>
    <property type="evidence" value="ECO:0007669"/>
    <property type="project" value="UniProtKB-SubCell"/>
</dbReference>
<dbReference type="eggNOG" id="ENOG502QPXV">
    <property type="taxonomic scope" value="Eukaryota"/>
</dbReference>
<organism evidence="10 11">
    <name type="scientific">Phaeodactylum tricornutum (strain CCAP 1055/1)</name>
    <dbReference type="NCBI Taxonomy" id="556484"/>
    <lineage>
        <taxon>Eukaryota</taxon>
        <taxon>Sar</taxon>
        <taxon>Stramenopiles</taxon>
        <taxon>Ochrophyta</taxon>
        <taxon>Bacillariophyta</taxon>
        <taxon>Bacillariophyceae</taxon>
        <taxon>Bacillariophycidae</taxon>
        <taxon>Naviculales</taxon>
        <taxon>Phaeodactylaceae</taxon>
        <taxon>Phaeodactylum</taxon>
    </lineage>
</organism>
<accession>B5Y4U3</accession>
<sequence length="559" mass="61807">MVWSRSPSRGRIWLATFMALTSMTGSGFVLLTNAHTGPHHHQPRGGSNTSFRQISGPPSATSTSVSAPADDGAEEIANNICTDETPSRPIPLQATNEAVASAKMPKNQGALKVLFLSADTGGGHRASAESLAKQFLIHYPGSTYDLLDVWTEDGVYPYKTLVESYKHLSAHPQQWKMLYHLSNTRPWEVLMDWHSAFMCEAKIRARIASYNPDVIVSVHPAMQYVPMKSVRHLSRERGRHIPFFTVVTDLGSGHCTWFQKHPDKIYIASERIRRLTKRRGGTEDCKIVSTGLPIRHDFAVHSKAMGDRTTPSGQAYVQKMKLDLGLPGDKPMVLLMGGGEGVGSLSEIVEQVYRSLVSEGVDATICVVCGRNENLRLSLEQRDWDAVLEARPKFSKRRFFSRILWRRRRSRRLQESLDRAEAYQHDRPDLVNARATVDVIGLGFVTRMAEYMVAADVLVTKAGPGSIAEAASVGLPIMLTSFLPGQEAGNVDFVLDAGFGDYNGDPVEIAQELTIWLKDRKLLVAMSKSAQGSGHPTAAEDIVLDIGETTRAWMLLNNK</sequence>
<evidence type="ECO:0000256" key="5">
    <source>
        <dbReference type="ARBA" id="ARBA00046299"/>
    </source>
</evidence>
<dbReference type="InterPro" id="IPR007235">
    <property type="entry name" value="Glyco_trans_28_C"/>
</dbReference>
<dbReference type="InParanoid" id="B5Y4U3"/>
<feature type="transmembrane region" description="Helical" evidence="7">
    <location>
        <begin position="12"/>
        <end position="31"/>
    </location>
</feature>
<dbReference type="GO" id="GO:0009247">
    <property type="term" value="P:glycolipid biosynthetic process"/>
    <property type="evidence" value="ECO:0007669"/>
    <property type="project" value="InterPro"/>
</dbReference>
<dbReference type="InterPro" id="IPR050519">
    <property type="entry name" value="Glycosyltransf_28_UgtP"/>
</dbReference>
<name>B5Y4U3_PHATC</name>
<dbReference type="RefSeq" id="XP_002186355.1">
    <property type="nucleotide sequence ID" value="XM_002186319.1"/>
</dbReference>
<feature type="region of interest" description="Disordered" evidence="6">
    <location>
        <begin position="34"/>
        <end position="69"/>
    </location>
</feature>
<reference evidence="11" key="2">
    <citation type="submission" date="2008-08" db="EMBL/GenBank/DDBJ databases">
        <authorList>
            <consortium name="Diatom Consortium"/>
            <person name="Grigoriev I."/>
            <person name="Grimwood J."/>
            <person name="Kuo A."/>
            <person name="Otillar R.P."/>
            <person name="Salamov A."/>
            <person name="Detter J.C."/>
            <person name="Lindquist E."/>
            <person name="Shapiro H."/>
            <person name="Lucas S."/>
            <person name="Glavina del Rio T."/>
            <person name="Pitluck S."/>
            <person name="Rokhsar D."/>
            <person name="Bowler C."/>
        </authorList>
    </citation>
    <scope>GENOME REANNOTATION</scope>
    <source>
        <strain evidence="11">CCAP 1055/1</strain>
    </source>
</reference>
<evidence type="ECO:0000256" key="1">
    <source>
        <dbReference type="ARBA" id="ARBA00006962"/>
    </source>
</evidence>
<evidence type="ECO:0000313" key="10">
    <source>
        <dbReference type="EMBL" id="ACI65825.1"/>
    </source>
</evidence>
<keyword evidence="7" id="KW-1133">Transmembrane helix</keyword>
<gene>
    <name evidence="10" type="ORF">PHATR_43938</name>
</gene>
<evidence type="ECO:0000256" key="6">
    <source>
        <dbReference type="SAM" id="MobiDB-lite"/>
    </source>
</evidence>
<feature type="compositionally biased region" description="Low complexity" evidence="6">
    <location>
        <begin position="55"/>
        <end position="69"/>
    </location>
</feature>
<dbReference type="Gene3D" id="3.40.50.2000">
    <property type="entry name" value="Glycogen Phosphorylase B"/>
    <property type="match status" value="1"/>
</dbReference>
<feature type="domain" description="Glycosyl transferase family 28 C-terminal" evidence="8">
    <location>
        <begin position="434"/>
        <end position="479"/>
    </location>
</feature>
<dbReference type="PANTHER" id="PTHR43025">
    <property type="entry name" value="MONOGALACTOSYLDIACYLGLYCEROL SYNTHASE"/>
    <property type="match status" value="1"/>
</dbReference>
<keyword evidence="4" id="KW-0808">Transferase</keyword>
<keyword evidence="11" id="KW-1185">Reference proteome</keyword>
<evidence type="ECO:0000313" key="11">
    <source>
        <dbReference type="Proteomes" id="UP000000759"/>
    </source>
</evidence>
<dbReference type="CAZy" id="GT28">
    <property type="family name" value="Glycosyltransferase Family 28"/>
</dbReference>
<dbReference type="GO" id="GO:0046509">
    <property type="term" value="F:1,2-diacylglycerol 3-beta-galactosyltransferase activity"/>
    <property type="evidence" value="ECO:0007669"/>
    <property type="project" value="UniProtKB-EC"/>
</dbReference>
<evidence type="ECO:0000256" key="7">
    <source>
        <dbReference type="SAM" id="Phobius"/>
    </source>
</evidence>
<dbReference type="InterPro" id="IPR009695">
    <property type="entry name" value="Diacylglyc_glucosyltr_N"/>
</dbReference>
<keyword evidence="3" id="KW-0328">Glycosyltransferase</keyword>
<dbReference type="EMBL" id="CP001142">
    <property type="protein sequence ID" value="ACI65825.1"/>
    <property type="molecule type" value="Genomic_DNA"/>
</dbReference>
<dbReference type="OMA" id="QSSRWNV"/>
<dbReference type="GeneID" id="7204369"/>
<dbReference type="EC" id="2.4.1.46" evidence="2"/>
<evidence type="ECO:0000256" key="2">
    <source>
        <dbReference type="ARBA" id="ARBA00012615"/>
    </source>
</evidence>
<keyword evidence="7" id="KW-0812">Transmembrane</keyword>
<feature type="domain" description="Diacylglycerol glucosyltransferase N-terminal" evidence="9">
    <location>
        <begin position="124"/>
        <end position="294"/>
    </location>
</feature>